<accession>A0ACD5ZHA7</accession>
<reference evidence="1" key="2">
    <citation type="submission" date="2025-09" db="UniProtKB">
        <authorList>
            <consortium name="EnsemblPlants"/>
        </authorList>
    </citation>
    <scope>IDENTIFICATION</scope>
</reference>
<proteinExistence type="predicted"/>
<evidence type="ECO:0000313" key="1">
    <source>
        <dbReference type="EnsemblPlants" id="AVESA.00010b.r2.7AG1192020.4.CDS"/>
    </source>
</evidence>
<name>A0ACD5ZHA7_AVESA</name>
<evidence type="ECO:0000313" key="2">
    <source>
        <dbReference type="Proteomes" id="UP001732700"/>
    </source>
</evidence>
<keyword evidence="2" id="KW-1185">Reference proteome</keyword>
<protein>
    <submittedName>
        <fullName evidence="1">Uncharacterized protein</fullName>
    </submittedName>
</protein>
<reference evidence="1" key="1">
    <citation type="submission" date="2021-05" db="EMBL/GenBank/DDBJ databases">
        <authorList>
            <person name="Scholz U."/>
            <person name="Mascher M."/>
            <person name="Fiebig A."/>
        </authorList>
    </citation>
    <scope>NUCLEOTIDE SEQUENCE [LARGE SCALE GENOMIC DNA]</scope>
</reference>
<dbReference type="EnsemblPlants" id="AVESA.00010b.r2.7AG1192020.4">
    <property type="protein sequence ID" value="AVESA.00010b.r2.7AG1192020.4.CDS"/>
    <property type="gene ID" value="AVESA.00010b.r2.7AG1192020"/>
</dbReference>
<sequence>MPDPRCGRRAHEKCFHAPDLYAGHPTVQFDVPTAAPAGRQIFSIQCCGKNEEAIVSPLRGSRRDQLAAARSESGPLIVVFQDRDGNYFTDYDSPRINKLMLKVLSSPSRPEEKHVGDTASAQTLQQPEVSSLKDLVHTASLEGSPPSISLSSMWVWIFNDWGIRFYIRIDHTGYYHTYPDVGGLFHSLPEAYSAIDCYLRDRQDPTMCVDPYDPDLITRVKESTREKIIRRILYWPDGTRKRRLQSLPIDEIRCWMLQLVRSLVDKYNDDHNLLGDLAYELEGVVSYHVFDEGGSRRMYYHINFTAKTKDRDGLLFFAETMLEQRDELVVSCICRVDPFDKDLGYCYGCSSEVKHPKDDAYIGGHSCLRGTYNSDGPREDLGVTAAQLEDEEAQVRYSYKDPTDPSFLERLRAPTKVDFPPPRPAEESLAFISKFFTPAASQRNPSVPFQDL</sequence>
<dbReference type="Proteomes" id="UP001732700">
    <property type="component" value="Chromosome 7A"/>
</dbReference>
<organism evidence="1 2">
    <name type="scientific">Avena sativa</name>
    <name type="common">Oat</name>
    <dbReference type="NCBI Taxonomy" id="4498"/>
    <lineage>
        <taxon>Eukaryota</taxon>
        <taxon>Viridiplantae</taxon>
        <taxon>Streptophyta</taxon>
        <taxon>Embryophyta</taxon>
        <taxon>Tracheophyta</taxon>
        <taxon>Spermatophyta</taxon>
        <taxon>Magnoliopsida</taxon>
        <taxon>Liliopsida</taxon>
        <taxon>Poales</taxon>
        <taxon>Poaceae</taxon>
        <taxon>BOP clade</taxon>
        <taxon>Pooideae</taxon>
        <taxon>Poodae</taxon>
        <taxon>Poeae</taxon>
        <taxon>Poeae Chloroplast Group 1 (Aveneae type)</taxon>
        <taxon>Aveninae</taxon>
        <taxon>Avena</taxon>
    </lineage>
</organism>